<dbReference type="InterPro" id="IPR036388">
    <property type="entry name" value="WH-like_DNA-bd_sf"/>
</dbReference>
<dbReference type="PANTHER" id="PTHR46577:SF1">
    <property type="entry name" value="HTH-TYPE TRANSCRIPTIONAL REGULATORY PROTEIN GABR"/>
    <property type="match status" value="1"/>
</dbReference>
<dbReference type="PANTHER" id="PTHR46577">
    <property type="entry name" value="HTH-TYPE TRANSCRIPTIONAL REGULATORY PROTEIN GABR"/>
    <property type="match status" value="1"/>
</dbReference>
<dbReference type="InterPro" id="IPR015424">
    <property type="entry name" value="PyrdxlP-dep_Trfase"/>
</dbReference>
<keyword evidence="7" id="KW-0032">Aminotransferase</keyword>
<feature type="domain" description="HTH gntR-type" evidence="6">
    <location>
        <begin position="21"/>
        <end position="89"/>
    </location>
</feature>
<dbReference type="Pfam" id="PF00392">
    <property type="entry name" value="GntR"/>
    <property type="match status" value="1"/>
</dbReference>
<evidence type="ECO:0000256" key="3">
    <source>
        <dbReference type="ARBA" id="ARBA00023015"/>
    </source>
</evidence>
<keyword evidence="8" id="KW-1185">Reference proteome</keyword>
<dbReference type="GO" id="GO:0008483">
    <property type="term" value="F:transaminase activity"/>
    <property type="evidence" value="ECO:0007669"/>
    <property type="project" value="UniProtKB-KW"/>
</dbReference>
<accession>A0A1C3XDQ1</accession>
<dbReference type="GO" id="GO:0003677">
    <property type="term" value="F:DNA binding"/>
    <property type="evidence" value="ECO:0007669"/>
    <property type="project" value="UniProtKB-KW"/>
</dbReference>
<dbReference type="InterPro" id="IPR000524">
    <property type="entry name" value="Tscrpt_reg_HTH_GntR"/>
</dbReference>
<dbReference type="CDD" id="cd07377">
    <property type="entry name" value="WHTH_GntR"/>
    <property type="match status" value="1"/>
</dbReference>
<dbReference type="InterPro" id="IPR051446">
    <property type="entry name" value="HTH_trans_reg/aminotransferase"/>
</dbReference>
<keyword evidence="2" id="KW-0663">Pyridoxal phosphate</keyword>
<dbReference type="InterPro" id="IPR015421">
    <property type="entry name" value="PyrdxlP-dep_Trfase_major"/>
</dbReference>
<dbReference type="Proteomes" id="UP000199101">
    <property type="component" value="Unassembled WGS sequence"/>
</dbReference>
<dbReference type="RefSeq" id="WP_092720203.1">
    <property type="nucleotide sequence ID" value="NZ_FMAG01000015.1"/>
</dbReference>
<evidence type="ECO:0000259" key="6">
    <source>
        <dbReference type="PROSITE" id="PS50949"/>
    </source>
</evidence>
<dbReference type="Gene3D" id="3.40.640.10">
    <property type="entry name" value="Type I PLP-dependent aspartate aminotransferase-like (Major domain)"/>
    <property type="match status" value="1"/>
</dbReference>
<dbReference type="CDD" id="cd00609">
    <property type="entry name" value="AAT_like"/>
    <property type="match status" value="1"/>
</dbReference>
<evidence type="ECO:0000256" key="4">
    <source>
        <dbReference type="ARBA" id="ARBA00023125"/>
    </source>
</evidence>
<dbReference type="SMART" id="SM00345">
    <property type="entry name" value="HTH_GNTR"/>
    <property type="match status" value="1"/>
</dbReference>
<dbReference type="SUPFAM" id="SSF46785">
    <property type="entry name" value="Winged helix' DNA-binding domain"/>
    <property type="match status" value="1"/>
</dbReference>
<dbReference type="Gene3D" id="1.10.10.10">
    <property type="entry name" value="Winged helix-like DNA-binding domain superfamily/Winged helix DNA-binding domain"/>
    <property type="match status" value="1"/>
</dbReference>
<evidence type="ECO:0000313" key="7">
    <source>
        <dbReference type="EMBL" id="SCB50427.1"/>
    </source>
</evidence>
<dbReference type="GO" id="GO:0003700">
    <property type="term" value="F:DNA-binding transcription factor activity"/>
    <property type="evidence" value="ECO:0007669"/>
    <property type="project" value="InterPro"/>
</dbReference>
<dbReference type="InterPro" id="IPR036390">
    <property type="entry name" value="WH_DNA-bd_sf"/>
</dbReference>
<organism evidence="7 8">
    <name type="scientific">Rhizobium multihospitium</name>
    <dbReference type="NCBI Taxonomy" id="410764"/>
    <lineage>
        <taxon>Bacteria</taxon>
        <taxon>Pseudomonadati</taxon>
        <taxon>Pseudomonadota</taxon>
        <taxon>Alphaproteobacteria</taxon>
        <taxon>Hyphomicrobiales</taxon>
        <taxon>Rhizobiaceae</taxon>
        <taxon>Rhizobium/Agrobacterium group</taxon>
        <taxon>Rhizobium</taxon>
    </lineage>
</organism>
<protein>
    <submittedName>
        <fullName evidence="7">GntR family transcriptional regulator / MocR family aminotransferase</fullName>
    </submittedName>
</protein>
<dbReference type="STRING" id="410764.GA0061103_0837"/>
<dbReference type="Pfam" id="PF00155">
    <property type="entry name" value="Aminotran_1_2"/>
    <property type="match status" value="1"/>
</dbReference>
<proteinExistence type="inferred from homology"/>
<dbReference type="AlphaFoldDB" id="A0A1C3XDQ1"/>
<dbReference type="PROSITE" id="PS50949">
    <property type="entry name" value="HTH_GNTR"/>
    <property type="match status" value="1"/>
</dbReference>
<dbReference type="InterPro" id="IPR004839">
    <property type="entry name" value="Aminotransferase_I/II_large"/>
</dbReference>
<evidence type="ECO:0000256" key="2">
    <source>
        <dbReference type="ARBA" id="ARBA00022898"/>
    </source>
</evidence>
<dbReference type="SUPFAM" id="SSF53383">
    <property type="entry name" value="PLP-dependent transferases"/>
    <property type="match status" value="1"/>
</dbReference>
<comment type="similarity">
    <text evidence="1">In the C-terminal section; belongs to the class-I pyridoxal-phosphate-dependent aminotransferase family.</text>
</comment>
<dbReference type="GO" id="GO:0030170">
    <property type="term" value="F:pyridoxal phosphate binding"/>
    <property type="evidence" value="ECO:0007669"/>
    <property type="project" value="InterPro"/>
</dbReference>
<keyword evidence="5" id="KW-0804">Transcription</keyword>
<dbReference type="OrthoDB" id="9808770at2"/>
<sequence>MSKKISDVGLPSLGAISRTQGPIGEQLIRALRNCIAKGELKPGEKLPSTRALARSLRMSRGTVMEAFDQLKAEGYLEGQAGASTRVSLQIEPRAFAAHGHDGSGGKASAPALPANVERFESVARALRPQDPMPFAIAVPTGAIAPDDHWRRIGNRVRGSALAAPSGYGDPRGVRELRVAIADYLRKSRAVSCDPNQIIITAGTQQGLYLSASVLFSPGDSVWAEDPAYHGLTAVLNNFDCRVHRLTVDRQGIDVQQGIERCAGARAAFVTPSHQYPLGMPLSMARRTSLLNWARDRNSWIVEDDYDSELRYVGHPFPALQGLDPDRVIYLGTFSKVLFPSLRIGYAVVPPALVDAFVGARAIVDRHMPIAEQHALAAYMREGHFEAHIRRIRVLYADRRAALLDALQSQLPSCAQVDAADQGMHIVVSLPADVEDTDIAERARATGLTLRAISPMYATTPRPSALMLGFGGFTSSQLRSAVEVFCRLLATYRNT</sequence>
<dbReference type="EMBL" id="FMAG01000015">
    <property type="protein sequence ID" value="SCB50427.1"/>
    <property type="molecule type" value="Genomic_DNA"/>
</dbReference>
<dbReference type="PRINTS" id="PR00035">
    <property type="entry name" value="HTHGNTR"/>
</dbReference>
<keyword evidence="7" id="KW-0808">Transferase</keyword>
<evidence type="ECO:0000256" key="5">
    <source>
        <dbReference type="ARBA" id="ARBA00023163"/>
    </source>
</evidence>
<evidence type="ECO:0000313" key="8">
    <source>
        <dbReference type="Proteomes" id="UP000199101"/>
    </source>
</evidence>
<gene>
    <name evidence="7" type="ORF">GA0061103_0837</name>
</gene>
<reference evidence="8" key="1">
    <citation type="submission" date="2016-08" db="EMBL/GenBank/DDBJ databases">
        <authorList>
            <person name="Varghese N."/>
            <person name="Submissions Spin"/>
        </authorList>
    </citation>
    <scope>NUCLEOTIDE SEQUENCE [LARGE SCALE GENOMIC DNA]</scope>
    <source>
        <strain evidence="8">HAMBI 2975</strain>
    </source>
</reference>
<name>A0A1C3XDQ1_9HYPH</name>
<keyword evidence="3" id="KW-0805">Transcription regulation</keyword>
<evidence type="ECO:0000256" key="1">
    <source>
        <dbReference type="ARBA" id="ARBA00005384"/>
    </source>
</evidence>
<keyword evidence="4" id="KW-0238">DNA-binding</keyword>